<proteinExistence type="predicted"/>
<keyword evidence="2" id="KW-1185">Reference proteome</keyword>
<evidence type="ECO:0000313" key="2">
    <source>
        <dbReference type="Proteomes" id="UP001396334"/>
    </source>
</evidence>
<gene>
    <name evidence="1" type="ORF">V6N11_029454</name>
</gene>
<comment type="caution">
    <text evidence="1">The sequence shown here is derived from an EMBL/GenBank/DDBJ whole genome shotgun (WGS) entry which is preliminary data.</text>
</comment>
<organism evidence="1 2">
    <name type="scientific">Hibiscus sabdariffa</name>
    <name type="common">roselle</name>
    <dbReference type="NCBI Taxonomy" id="183260"/>
    <lineage>
        <taxon>Eukaryota</taxon>
        <taxon>Viridiplantae</taxon>
        <taxon>Streptophyta</taxon>
        <taxon>Embryophyta</taxon>
        <taxon>Tracheophyta</taxon>
        <taxon>Spermatophyta</taxon>
        <taxon>Magnoliopsida</taxon>
        <taxon>eudicotyledons</taxon>
        <taxon>Gunneridae</taxon>
        <taxon>Pentapetalae</taxon>
        <taxon>rosids</taxon>
        <taxon>malvids</taxon>
        <taxon>Malvales</taxon>
        <taxon>Malvaceae</taxon>
        <taxon>Malvoideae</taxon>
        <taxon>Hibiscus</taxon>
    </lineage>
</organism>
<dbReference type="Proteomes" id="UP001396334">
    <property type="component" value="Unassembled WGS sequence"/>
</dbReference>
<dbReference type="EMBL" id="JBBPBN010000078">
    <property type="protein sequence ID" value="KAK8984127.1"/>
    <property type="molecule type" value="Genomic_DNA"/>
</dbReference>
<sequence>MPSAEHNNDDDLATTSHGLSIWKKWVPSLSGTDLTCCPSVVKDANCSNLDEAASEASPILFIVSFNIPWKLQKSQLHILLNLVLPDSCLPLLVLSGSYNVESPDPTSVIVNELGLHDIDKS</sequence>
<accession>A0ABR2P6U6</accession>
<evidence type="ECO:0000313" key="1">
    <source>
        <dbReference type="EMBL" id="KAK8984127.1"/>
    </source>
</evidence>
<name>A0ABR2P6U6_9ROSI</name>
<protein>
    <submittedName>
        <fullName evidence="1">Uncharacterized protein</fullName>
    </submittedName>
</protein>
<reference evidence="1 2" key="1">
    <citation type="journal article" date="2024" name="G3 (Bethesda)">
        <title>Genome assembly of Hibiscus sabdariffa L. provides insights into metabolisms of medicinal natural products.</title>
        <authorList>
            <person name="Kim T."/>
        </authorList>
    </citation>
    <scope>NUCLEOTIDE SEQUENCE [LARGE SCALE GENOMIC DNA]</scope>
    <source>
        <strain evidence="1">TK-2024</strain>
        <tissue evidence="1">Old leaves</tissue>
    </source>
</reference>